<reference evidence="2 3" key="1">
    <citation type="submission" date="2019-07" db="EMBL/GenBank/DDBJ databases">
        <title>Description of 53C-WASEF.</title>
        <authorList>
            <person name="Pitt A."/>
            <person name="Hahn M.W."/>
        </authorList>
    </citation>
    <scope>NUCLEOTIDE SEQUENCE [LARGE SCALE GENOMIC DNA]</scope>
    <source>
        <strain evidence="2 3">53C-WASEF</strain>
    </source>
</reference>
<feature type="transmembrane region" description="Helical" evidence="1">
    <location>
        <begin position="184"/>
        <end position="202"/>
    </location>
</feature>
<protein>
    <recommendedName>
        <fullName evidence="4">Bile acid:sodium symporter</fullName>
    </recommendedName>
</protein>
<keyword evidence="1" id="KW-1133">Transmembrane helix</keyword>
<gene>
    <name evidence="2" type="ORF">FPL22_13220</name>
</gene>
<dbReference type="Gene3D" id="1.20.1530.20">
    <property type="match status" value="1"/>
</dbReference>
<name>A0A556QKA3_9BACT</name>
<feature type="transmembrane region" description="Helical" evidence="1">
    <location>
        <begin position="112"/>
        <end position="136"/>
    </location>
</feature>
<sequence>MFSGLARTAAILVAFLLGALIPQAHAFSGAIQWLIMGMLFLVFLCTNWTRQSLQRSHLLLLAANLFMAFAGLALGWLVGGREVGLAGFFAGIAPTAAAAPVIISFMRRDVTYVTAAFLVTNLVVAALLPVLLPWVLGEVDATLFLRVTGTVALLIFTPMALALIVRRIYPSAVQWPARLRDVSFGAWVMTLFLVMANASHFLRTQADVSRLMLVEIAAVTILICAANFALGRWIGGRIYGPEASQSLGQKNTSFTLFLALTYASPLVALGPTCYILWHNLWNSWQLHRVHRKTPQPPAP</sequence>
<evidence type="ECO:0000256" key="1">
    <source>
        <dbReference type="SAM" id="Phobius"/>
    </source>
</evidence>
<accession>A0A556QKA3</accession>
<keyword evidence="3" id="KW-1185">Reference proteome</keyword>
<keyword evidence="1" id="KW-0472">Membrane</keyword>
<feature type="transmembrane region" description="Helical" evidence="1">
    <location>
        <begin position="58"/>
        <end position="78"/>
    </location>
</feature>
<feature type="transmembrane region" description="Helical" evidence="1">
    <location>
        <begin position="143"/>
        <end position="164"/>
    </location>
</feature>
<dbReference type="RefSeq" id="WP_144230879.1">
    <property type="nucleotide sequence ID" value="NZ_CBCRVV010000039.1"/>
</dbReference>
<proteinExistence type="predicted"/>
<dbReference type="OrthoDB" id="9809647at2"/>
<feature type="transmembrane region" description="Helical" evidence="1">
    <location>
        <begin position="85"/>
        <end position="106"/>
    </location>
</feature>
<evidence type="ECO:0000313" key="2">
    <source>
        <dbReference type="EMBL" id="TSJ77058.1"/>
    </source>
</evidence>
<feature type="transmembrane region" description="Helical" evidence="1">
    <location>
        <begin position="254"/>
        <end position="277"/>
    </location>
</feature>
<comment type="caution">
    <text evidence="2">The sequence shown here is derived from an EMBL/GenBank/DDBJ whole genome shotgun (WGS) entry which is preliminary data.</text>
</comment>
<feature type="transmembrane region" description="Helical" evidence="1">
    <location>
        <begin position="214"/>
        <end position="234"/>
    </location>
</feature>
<evidence type="ECO:0008006" key="4">
    <source>
        <dbReference type="Google" id="ProtNLM"/>
    </source>
</evidence>
<evidence type="ECO:0000313" key="3">
    <source>
        <dbReference type="Proteomes" id="UP000315648"/>
    </source>
</evidence>
<dbReference type="InterPro" id="IPR038770">
    <property type="entry name" value="Na+/solute_symporter_sf"/>
</dbReference>
<dbReference type="Proteomes" id="UP000315648">
    <property type="component" value="Unassembled WGS sequence"/>
</dbReference>
<dbReference type="EMBL" id="VMBG01000002">
    <property type="protein sequence ID" value="TSJ77058.1"/>
    <property type="molecule type" value="Genomic_DNA"/>
</dbReference>
<dbReference type="AlphaFoldDB" id="A0A556QKA3"/>
<organism evidence="2 3">
    <name type="scientific">Rariglobus hedericola</name>
    <dbReference type="NCBI Taxonomy" id="2597822"/>
    <lineage>
        <taxon>Bacteria</taxon>
        <taxon>Pseudomonadati</taxon>
        <taxon>Verrucomicrobiota</taxon>
        <taxon>Opitutia</taxon>
        <taxon>Opitutales</taxon>
        <taxon>Opitutaceae</taxon>
        <taxon>Rariglobus</taxon>
    </lineage>
</organism>
<keyword evidence="1" id="KW-0812">Transmembrane</keyword>